<keyword evidence="1" id="KW-1133">Transmembrane helix</keyword>
<dbReference type="Pfam" id="PF07963">
    <property type="entry name" value="N_methyl"/>
    <property type="match status" value="1"/>
</dbReference>
<dbReference type="InterPro" id="IPR012902">
    <property type="entry name" value="N_methyl_site"/>
</dbReference>
<dbReference type="AlphaFoldDB" id="A0A6P2CVK6"/>
<protein>
    <submittedName>
        <fullName evidence="2">: N_methyl_2</fullName>
    </submittedName>
</protein>
<evidence type="ECO:0000313" key="2">
    <source>
        <dbReference type="EMBL" id="VTR91122.1"/>
    </source>
</evidence>
<gene>
    <name evidence="2" type="ORF">SOIL9_65920</name>
</gene>
<accession>A0A6P2CVK6</accession>
<dbReference type="Proteomes" id="UP000464178">
    <property type="component" value="Chromosome"/>
</dbReference>
<proteinExistence type="predicted"/>
<sequence length="309" mass="33714">MKMNTLSPVRIGRRAGFSLVELLVVVSIMAILVGLGVAATMKFREGATEQTIKKQVQRLQLTLNREYEAVVGKCQKEPVPDAVLAYCGNDRDRARAVHTAATLRIMFPETFDEATTGFTIPPNDPNGFAYRPKATFQQVKNITSASADQQAAVLLHLILKERSVGSGEGEDGGSTGEIRTVNFQASVAPMSRDLSVFIDSRGDLIRYFRWASNDMELDQAPYAHASPAGSIDPLDPKKVVGTSYAAALNVAPLNLQFGNHNRVPSVISYGKDKKFDQYYPKDALIPPTPPITKSAGDDIVGYRLNRQGN</sequence>
<evidence type="ECO:0000256" key="1">
    <source>
        <dbReference type="SAM" id="Phobius"/>
    </source>
</evidence>
<dbReference type="NCBIfam" id="TIGR02532">
    <property type="entry name" value="IV_pilin_GFxxxE"/>
    <property type="match status" value="1"/>
</dbReference>
<evidence type="ECO:0000313" key="3">
    <source>
        <dbReference type="Proteomes" id="UP000464178"/>
    </source>
</evidence>
<keyword evidence="1" id="KW-0472">Membrane</keyword>
<dbReference type="EMBL" id="LR593886">
    <property type="protein sequence ID" value="VTR91122.1"/>
    <property type="molecule type" value="Genomic_DNA"/>
</dbReference>
<dbReference type="Gene3D" id="3.30.700.10">
    <property type="entry name" value="Glycoprotein, Type 4 Pilin"/>
    <property type="match status" value="1"/>
</dbReference>
<dbReference type="InterPro" id="IPR045584">
    <property type="entry name" value="Pilin-like"/>
</dbReference>
<keyword evidence="1" id="KW-0812">Transmembrane</keyword>
<organism evidence="2 3">
    <name type="scientific">Gemmata massiliana</name>
    <dbReference type="NCBI Taxonomy" id="1210884"/>
    <lineage>
        <taxon>Bacteria</taxon>
        <taxon>Pseudomonadati</taxon>
        <taxon>Planctomycetota</taxon>
        <taxon>Planctomycetia</taxon>
        <taxon>Gemmatales</taxon>
        <taxon>Gemmataceae</taxon>
        <taxon>Gemmata</taxon>
    </lineage>
</organism>
<dbReference type="SUPFAM" id="SSF54523">
    <property type="entry name" value="Pili subunits"/>
    <property type="match status" value="1"/>
</dbReference>
<feature type="transmembrane region" description="Helical" evidence="1">
    <location>
        <begin position="20"/>
        <end position="41"/>
    </location>
</feature>
<name>A0A6P2CVK6_9BACT</name>
<keyword evidence="3" id="KW-1185">Reference proteome</keyword>
<dbReference type="KEGG" id="gms:SOIL9_65920"/>
<reference evidence="2 3" key="1">
    <citation type="submission" date="2019-05" db="EMBL/GenBank/DDBJ databases">
        <authorList>
            <consortium name="Science for Life Laboratories"/>
        </authorList>
    </citation>
    <scope>NUCLEOTIDE SEQUENCE [LARGE SCALE GENOMIC DNA]</scope>
    <source>
        <strain evidence="2">Soil9</strain>
    </source>
</reference>